<gene>
    <name evidence="2" type="ORF">ACFOD3_23840</name>
</gene>
<dbReference type="PANTHER" id="PTHR43798">
    <property type="entry name" value="MONOACYLGLYCEROL LIPASE"/>
    <property type="match status" value="1"/>
</dbReference>
<dbReference type="RefSeq" id="WP_216839245.1">
    <property type="nucleotide sequence ID" value="NZ_JAFNJS010000008.1"/>
</dbReference>
<evidence type="ECO:0000313" key="2">
    <source>
        <dbReference type="EMBL" id="MFC3002951.1"/>
    </source>
</evidence>
<dbReference type="InterPro" id="IPR050266">
    <property type="entry name" value="AB_hydrolase_sf"/>
</dbReference>
<accession>A0ABV7BZ02</accession>
<proteinExistence type="predicted"/>
<evidence type="ECO:0000259" key="1">
    <source>
        <dbReference type="Pfam" id="PF00561"/>
    </source>
</evidence>
<dbReference type="Pfam" id="PF00561">
    <property type="entry name" value="Abhydrolase_1"/>
    <property type="match status" value="1"/>
</dbReference>
<dbReference type="InterPro" id="IPR000073">
    <property type="entry name" value="AB_hydrolase_1"/>
</dbReference>
<dbReference type="GO" id="GO:0016787">
    <property type="term" value="F:hydrolase activity"/>
    <property type="evidence" value="ECO:0007669"/>
    <property type="project" value="UniProtKB-KW"/>
</dbReference>
<name>A0ABV7BZ02_9PROT</name>
<keyword evidence="3" id="KW-1185">Reference proteome</keyword>
<evidence type="ECO:0000313" key="3">
    <source>
        <dbReference type="Proteomes" id="UP001595420"/>
    </source>
</evidence>
<dbReference type="Proteomes" id="UP001595420">
    <property type="component" value="Unassembled WGS sequence"/>
</dbReference>
<protein>
    <submittedName>
        <fullName evidence="2">Alpha/beta fold hydrolase</fullName>
    </submittedName>
</protein>
<feature type="domain" description="AB hydrolase-1" evidence="1">
    <location>
        <begin position="61"/>
        <end position="165"/>
    </location>
</feature>
<organism evidence="2 3">
    <name type="scientific">Falsiroseomonas tokyonensis</name>
    <dbReference type="NCBI Taxonomy" id="430521"/>
    <lineage>
        <taxon>Bacteria</taxon>
        <taxon>Pseudomonadati</taxon>
        <taxon>Pseudomonadota</taxon>
        <taxon>Alphaproteobacteria</taxon>
        <taxon>Acetobacterales</taxon>
        <taxon>Roseomonadaceae</taxon>
        <taxon>Falsiroseomonas</taxon>
    </lineage>
</organism>
<sequence>MNGLAWGLAALILLGLLGAAWEGWASARERRRVARQGSFVQLDETLIHVALQGRRRSIDQPVVVMDGGLTNGSLAWPAVVQALGPDWLVLTFDRAGHLWSTPARGPRDAEANLADQRAVLAALHLAPPWLLVTHSYSGHIARLHAARHPEEVAGLVLVETIPAPLARSVVHSGFARSLRWKLPAARFGIWRLWRLRQGLPPLPEAVAPDTMVAAWTRLSQSHQDLQATRAELASFVADTGAVDAAPPPPQPCIVLASTRGAVAVTAGLTEAEAHDQALAAQRDLAARLPRGELRVTAESDHEIPWNLPGMVAQAIQDVAARARPAPG</sequence>
<keyword evidence="2" id="KW-0378">Hydrolase</keyword>
<reference evidence="3" key="1">
    <citation type="journal article" date="2019" name="Int. J. Syst. Evol. Microbiol.">
        <title>The Global Catalogue of Microorganisms (GCM) 10K type strain sequencing project: providing services to taxonomists for standard genome sequencing and annotation.</title>
        <authorList>
            <consortium name="The Broad Institute Genomics Platform"/>
            <consortium name="The Broad Institute Genome Sequencing Center for Infectious Disease"/>
            <person name="Wu L."/>
            <person name="Ma J."/>
        </authorList>
    </citation>
    <scope>NUCLEOTIDE SEQUENCE [LARGE SCALE GENOMIC DNA]</scope>
    <source>
        <strain evidence="3">CGMCC 1.16855</strain>
    </source>
</reference>
<dbReference type="PANTHER" id="PTHR43798:SF33">
    <property type="entry name" value="HYDROLASE, PUTATIVE (AFU_ORTHOLOGUE AFUA_2G14860)-RELATED"/>
    <property type="match status" value="1"/>
</dbReference>
<dbReference type="EMBL" id="JBHRSB010000008">
    <property type="protein sequence ID" value="MFC3002951.1"/>
    <property type="molecule type" value="Genomic_DNA"/>
</dbReference>
<comment type="caution">
    <text evidence="2">The sequence shown here is derived from an EMBL/GenBank/DDBJ whole genome shotgun (WGS) entry which is preliminary data.</text>
</comment>